<evidence type="ECO:0000259" key="4">
    <source>
        <dbReference type="Pfam" id="PF16113"/>
    </source>
</evidence>
<evidence type="ECO:0000256" key="3">
    <source>
        <dbReference type="ARBA" id="ARBA00022801"/>
    </source>
</evidence>
<dbReference type="OrthoDB" id="9790967at2"/>
<dbReference type="AlphaFoldDB" id="A0A5B8FWV0"/>
<evidence type="ECO:0000313" key="5">
    <source>
        <dbReference type="EMBL" id="QDL90523.1"/>
    </source>
</evidence>
<evidence type="ECO:0000256" key="2">
    <source>
        <dbReference type="ARBA" id="ARBA00011915"/>
    </source>
</evidence>
<dbReference type="SUPFAM" id="SSF52096">
    <property type="entry name" value="ClpP/crotonase"/>
    <property type="match status" value="1"/>
</dbReference>
<dbReference type="GO" id="GO:0005829">
    <property type="term" value="C:cytosol"/>
    <property type="evidence" value="ECO:0007669"/>
    <property type="project" value="TreeGrafter"/>
</dbReference>
<dbReference type="Pfam" id="PF16113">
    <property type="entry name" value="ECH_2"/>
    <property type="match status" value="1"/>
</dbReference>
<accession>A0A5B8FWV0</accession>
<dbReference type="InterPro" id="IPR045004">
    <property type="entry name" value="ECH_dom"/>
</dbReference>
<protein>
    <recommendedName>
        <fullName evidence="2">3-hydroxyisobutyryl-CoA hydrolase</fullName>
        <ecNumber evidence="2">3.1.2.4</ecNumber>
    </recommendedName>
</protein>
<dbReference type="EC" id="3.1.2.4" evidence="2"/>
<dbReference type="CDD" id="cd06558">
    <property type="entry name" value="crotonase-like"/>
    <property type="match status" value="1"/>
</dbReference>
<evidence type="ECO:0000256" key="1">
    <source>
        <dbReference type="ARBA" id="ARBA00001709"/>
    </source>
</evidence>
<keyword evidence="6" id="KW-1185">Reference proteome</keyword>
<dbReference type="PANTHER" id="PTHR43176:SF3">
    <property type="entry name" value="3-HYDROXYISOBUTYRYL-COA HYDROLASE, MITOCHONDRIAL"/>
    <property type="match status" value="1"/>
</dbReference>
<dbReference type="Gene3D" id="3.90.226.10">
    <property type="entry name" value="2-enoyl-CoA Hydratase, Chain A, domain 1"/>
    <property type="match status" value="1"/>
</dbReference>
<dbReference type="InterPro" id="IPR032259">
    <property type="entry name" value="HIBYL-CoA-H"/>
</dbReference>
<dbReference type="GO" id="GO:0006574">
    <property type="term" value="P:L-valine catabolic process"/>
    <property type="evidence" value="ECO:0007669"/>
    <property type="project" value="TreeGrafter"/>
</dbReference>
<feature type="domain" description="Enoyl-CoA hydratase/isomerase" evidence="4">
    <location>
        <begin position="13"/>
        <end position="332"/>
    </location>
</feature>
<proteinExistence type="predicted"/>
<dbReference type="GO" id="GO:0003860">
    <property type="term" value="F:3-hydroxyisobutyryl-CoA hydrolase activity"/>
    <property type="evidence" value="ECO:0007669"/>
    <property type="project" value="UniProtKB-EC"/>
</dbReference>
<sequence>MTDDIHIRTEGAVGRITLTRPQALNALSHQMALAIEAALDAWAHDDAIAMVLCDAEGERAFCAGGDIGHVRAKGVKGNYDAGRRFWADEYRMNAKLARFPKPYVALMHGFVMGGGVGISTHGSHRVVTDSTRLAMPECGIGLIPDVGGSLILGRAPGRIGEYLGLTGTRIGAADAIFAGFADVYVPEAELPALTRALVEEPEPGAVLRRFAATPPGGVLAGLQADIDHAFSGELSRLPGALSGEAEWQVAALKALRHGCPLSIACTLELVRAARADPMIEHCLAREYRFTWRCMDQGEFMEGVRAAIVDKDRNPHWRLAPLEAVTPEHVAALLAHLGADELSF</sequence>
<organism evidence="5 6">
    <name type="scientific">Paroceanicella profunda</name>
    <dbReference type="NCBI Taxonomy" id="2579971"/>
    <lineage>
        <taxon>Bacteria</taxon>
        <taxon>Pseudomonadati</taxon>
        <taxon>Pseudomonadota</taxon>
        <taxon>Alphaproteobacteria</taxon>
        <taxon>Rhodobacterales</taxon>
        <taxon>Paracoccaceae</taxon>
        <taxon>Paroceanicella</taxon>
    </lineage>
</organism>
<name>A0A5B8FWV0_9RHOB</name>
<keyword evidence="3" id="KW-0378">Hydrolase</keyword>
<reference evidence="5 6" key="1">
    <citation type="submission" date="2019-06" db="EMBL/GenBank/DDBJ databases">
        <title>Genome sequence of Rhodobacteraceae bacterium D4M1.</title>
        <authorList>
            <person name="Cao J."/>
        </authorList>
    </citation>
    <scope>NUCLEOTIDE SEQUENCE [LARGE SCALE GENOMIC DNA]</scope>
    <source>
        <strain evidence="5 6">D4M1</strain>
    </source>
</reference>
<dbReference type="NCBIfam" id="NF004127">
    <property type="entry name" value="PRK05617.1"/>
    <property type="match status" value="1"/>
</dbReference>
<dbReference type="PANTHER" id="PTHR43176">
    <property type="entry name" value="3-HYDROXYISOBUTYRYL-COA HYDROLASE-RELATED"/>
    <property type="match status" value="1"/>
</dbReference>
<dbReference type="InterPro" id="IPR029045">
    <property type="entry name" value="ClpP/crotonase-like_dom_sf"/>
</dbReference>
<comment type="catalytic activity">
    <reaction evidence="1">
        <text>3-hydroxy-2-methylpropanoyl-CoA + H2O = 3-hydroxy-2-methylpropanoate + CoA + H(+)</text>
        <dbReference type="Rhea" id="RHEA:20888"/>
        <dbReference type="ChEBI" id="CHEBI:11805"/>
        <dbReference type="ChEBI" id="CHEBI:15377"/>
        <dbReference type="ChEBI" id="CHEBI:15378"/>
        <dbReference type="ChEBI" id="CHEBI:57287"/>
        <dbReference type="ChEBI" id="CHEBI:57340"/>
        <dbReference type="EC" id="3.1.2.4"/>
    </reaction>
</comment>
<dbReference type="RefSeq" id="WP_138578747.1">
    <property type="nucleotide sequence ID" value="NZ_CP040818.1"/>
</dbReference>
<gene>
    <name evidence="5" type="ORF">FDP22_01170</name>
</gene>
<dbReference type="EMBL" id="CP040818">
    <property type="protein sequence ID" value="QDL90523.1"/>
    <property type="molecule type" value="Genomic_DNA"/>
</dbReference>
<keyword evidence="5" id="KW-0413">Isomerase</keyword>
<evidence type="ECO:0000313" key="6">
    <source>
        <dbReference type="Proteomes" id="UP000305888"/>
    </source>
</evidence>
<dbReference type="KEGG" id="ppru:FDP22_01170"/>
<dbReference type="GO" id="GO:0016853">
    <property type="term" value="F:isomerase activity"/>
    <property type="evidence" value="ECO:0007669"/>
    <property type="project" value="UniProtKB-KW"/>
</dbReference>
<dbReference type="Proteomes" id="UP000305888">
    <property type="component" value="Chromosome"/>
</dbReference>